<accession>A0AA88DLB4</accession>
<organism evidence="1 2">
    <name type="scientific">Ficus carica</name>
    <name type="common">Common fig</name>
    <dbReference type="NCBI Taxonomy" id="3494"/>
    <lineage>
        <taxon>Eukaryota</taxon>
        <taxon>Viridiplantae</taxon>
        <taxon>Streptophyta</taxon>
        <taxon>Embryophyta</taxon>
        <taxon>Tracheophyta</taxon>
        <taxon>Spermatophyta</taxon>
        <taxon>Magnoliopsida</taxon>
        <taxon>eudicotyledons</taxon>
        <taxon>Gunneridae</taxon>
        <taxon>Pentapetalae</taxon>
        <taxon>rosids</taxon>
        <taxon>fabids</taxon>
        <taxon>Rosales</taxon>
        <taxon>Moraceae</taxon>
        <taxon>Ficeae</taxon>
        <taxon>Ficus</taxon>
    </lineage>
</organism>
<proteinExistence type="predicted"/>
<evidence type="ECO:0000313" key="1">
    <source>
        <dbReference type="EMBL" id="GMN57402.1"/>
    </source>
</evidence>
<dbReference type="Proteomes" id="UP001187192">
    <property type="component" value="Unassembled WGS sequence"/>
</dbReference>
<reference evidence="1" key="1">
    <citation type="submission" date="2023-07" db="EMBL/GenBank/DDBJ databases">
        <title>draft genome sequence of fig (Ficus carica).</title>
        <authorList>
            <person name="Takahashi T."/>
            <person name="Nishimura K."/>
        </authorList>
    </citation>
    <scope>NUCLEOTIDE SEQUENCE</scope>
</reference>
<gene>
    <name evidence="1" type="ORF">TIFTF001_026513</name>
</gene>
<comment type="caution">
    <text evidence="1">The sequence shown here is derived from an EMBL/GenBank/DDBJ whole genome shotgun (WGS) entry which is preliminary data.</text>
</comment>
<protein>
    <submittedName>
        <fullName evidence="1">Uncharacterized protein</fullName>
    </submittedName>
</protein>
<dbReference type="AlphaFoldDB" id="A0AA88DLB4"/>
<sequence length="124" mass="14153">MKTEHRSRNVETDRSVIDSFRLVSVSTIRFRWGRNERKKWGLKVTREKEVNAGVGEDELARRISDDRTSSAPFISAISGDMTKRLRFRSLPLMSVAGDIVLELKTDSDRNFLPDFNKDAAGSSY</sequence>
<keyword evidence="2" id="KW-1185">Reference proteome</keyword>
<dbReference type="EMBL" id="BTGU01000070">
    <property type="protein sequence ID" value="GMN57402.1"/>
    <property type="molecule type" value="Genomic_DNA"/>
</dbReference>
<evidence type="ECO:0000313" key="2">
    <source>
        <dbReference type="Proteomes" id="UP001187192"/>
    </source>
</evidence>
<name>A0AA88DLB4_FICCA</name>